<evidence type="ECO:0000256" key="5">
    <source>
        <dbReference type="ARBA" id="ARBA00022741"/>
    </source>
</evidence>
<dbReference type="GO" id="GO:0006083">
    <property type="term" value="P:acetate metabolic process"/>
    <property type="evidence" value="ECO:0007669"/>
    <property type="project" value="TreeGrafter"/>
</dbReference>
<dbReference type="InterPro" id="IPR000890">
    <property type="entry name" value="Aliphatic_acid_kin_short-chain"/>
</dbReference>
<evidence type="ECO:0000256" key="2">
    <source>
        <dbReference type="ARBA" id="ARBA00008748"/>
    </source>
</evidence>
<sequence>MFRILTINPGSTSTKLSIFEDERMVKMQNFSHSPDELGRFQRILDQLEFREKIVRQFVEETGYSLSSFSAFVSRGGLLDPIPGGVYLVDDLMIETLKSAKNGEHASNLGVIIAHRFSAETGVPAYVVDPVVVDEMEDFARVSGHPNYQRKSIFHALNQKAVAKEVARMMNKRYEEMNLVVAHMGGGISIAAHRKGRVIDVNNALDGDGPFTPERSGTLPLTQLVDLCFSGKFTYEEMKKRIVGNGGLVAYLGTSDAREVVRRIKQGDEWAKRVYRAMAYQIAKWIGKMAAVLKGEVDFIVLTGGLAHEKEFLVPWITERVSFIAPVLVFPGSNEEKALALSALRVLRGEENLKNYSEESRRWRERYDSYLDGILR</sequence>
<comment type="similarity">
    <text evidence="2 9 10">Belongs to the acetokinase family.</text>
</comment>
<keyword evidence="7 9" id="KW-0067">ATP-binding</keyword>
<evidence type="ECO:0000256" key="1">
    <source>
        <dbReference type="ARBA" id="ARBA00004496"/>
    </source>
</evidence>
<dbReference type="PROSITE" id="PS01076">
    <property type="entry name" value="ACETATE_KINASE_2"/>
    <property type="match status" value="1"/>
</dbReference>
<dbReference type="InterPro" id="IPR011245">
    <property type="entry name" value="Butyrate_kin"/>
</dbReference>
<dbReference type="GO" id="GO:0047761">
    <property type="term" value="F:butyrate kinase activity"/>
    <property type="evidence" value="ECO:0007669"/>
    <property type="project" value="UniProtKB-UniRule"/>
</dbReference>
<accession>A0A101ESG7</accession>
<keyword evidence="5 9" id="KW-0547">Nucleotide-binding</keyword>
<comment type="caution">
    <text evidence="11">The sequence shown here is derived from an EMBL/GenBank/DDBJ whole genome shotgun (WGS) entry which is preliminary data.</text>
</comment>
<dbReference type="PANTHER" id="PTHR21060:SF3">
    <property type="entry name" value="BUTYRATE KINASE 2-RELATED"/>
    <property type="match status" value="1"/>
</dbReference>
<dbReference type="PROSITE" id="PS01075">
    <property type="entry name" value="ACETATE_KINASE_1"/>
    <property type="match status" value="1"/>
</dbReference>
<dbReference type="EC" id="2.7.2.7" evidence="9"/>
<evidence type="ECO:0000313" key="11">
    <source>
        <dbReference type="EMBL" id="KUK23837.1"/>
    </source>
</evidence>
<evidence type="ECO:0000313" key="12">
    <source>
        <dbReference type="Proteomes" id="UP000058636"/>
    </source>
</evidence>
<gene>
    <name evidence="9" type="primary">buk</name>
    <name evidence="11" type="ORF">XD57_0080</name>
</gene>
<dbReference type="PANTHER" id="PTHR21060">
    <property type="entry name" value="ACETATE KINASE"/>
    <property type="match status" value="1"/>
</dbReference>
<evidence type="ECO:0000256" key="6">
    <source>
        <dbReference type="ARBA" id="ARBA00022777"/>
    </source>
</evidence>
<dbReference type="Proteomes" id="UP000058636">
    <property type="component" value="Unassembled WGS sequence"/>
</dbReference>
<dbReference type="EMBL" id="LGFG01000002">
    <property type="protein sequence ID" value="KUK23837.1"/>
    <property type="molecule type" value="Genomic_DNA"/>
</dbReference>
<dbReference type="NCBIfam" id="NF002834">
    <property type="entry name" value="PRK03011.1-5"/>
    <property type="match status" value="1"/>
</dbReference>
<evidence type="ECO:0000256" key="4">
    <source>
        <dbReference type="ARBA" id="ARBA00022679"/>
    </source>
</evidence>
<proteinExistence type="inferred from homology"/>
<dbReference type="InterPro" id="IPR043129">
    <property type="entry name" value="ATPase_NBD"/>
</dbReference>
<dbReference type="HAMAP" id="MF_00542">
    <property type="entry name" value="Butyrate_kinase"/>
    <property type="match status" value="1"/>
</dbReference>
<evidence type="ECO:0000256" key="8">
    <source>
        <dbReference type="ARBA" id="ARBA00048596"/>
    </source>
</evidence>
<evidence type="ECO:0000256" key="3">
    <source>
        <dbReference type="ARBA" id="ARBA00022490"/>
    </source>
</evidence>
<organism evidence="11 12">
    <name type="scientific">Thermotoga petrophila</name>
    <dbReference type="NCBI Taxonomy" id="93929"/>
    <lineage>
        <taxon>Bacteria</taxon>
        <taxon>Thermotogati</taxon>
        <taxon>Thermotogota</taxon>
        <taxon>Thermotogae</taxon>
        <taxon>Thermotogales</taxon>
        <taxon>Thermotogaceae</taxon>
        <taxon>Thermotoga</taxon>
    </lineage>
</organism>
<dbReference type="CDD" id="cd24011">
    <property type="entry name" value="ASKHA_NBD_BK"/>
    <property type="match status" value="1"/>
</dbReference>
<dbReference type="NCBIfam" id="TIGR02707">
    <property type="entry name" value="butyr_kinase"/>
    <property type="match status" value="1"/>
</dbReference>
<keyword evidence="3 9" id="KW-0963">Cytoplasm</keyword>
<dbReference type="PATRIC" id="fig|93930.3.peg.279"/>
<keyword evidence="4 9" id="KW-0808">Transferase</keyword>
<comment type="catalytic activity">
    <reaction evidence="8 9">
        <text>butanoate + ATP = butanoyl phosphate + ADP</text>
        <dbReference type="Rhea" id="RHEA:13585"/>
        <dbReference type="ChEBI" id="CHEBI:17968"/>
        <dbReference type="ChEBI" id="CHEBI:30616"/>
        <dbReference type="ChEBI" id="CHEBI:58079"/>
        <dbReference type="ChEBI" id="CHEBI:456216"/>
        <dbReference type="EC" id="2.7.2.7"/>
    </reaction>
</comment>
<dbReference type="PRINTS" id="PR00471">
    <property type="entry name" value="ACETATEKNASE"/>
</dbReference>
<dbReference type="GO" id="GO:0005524">
    <property type="term" value="F:ATP binding"/>
    <property type="evidence" value="ECO:0007669"/>
    <property type="project" value="UniProtKB-KW"/>
</dbReference>
<dbReference type="SUPFAM" id="SSF53067">
    <property type="entry name" value="Actin-like ATPase domain"/>
    <property type="match status" value="2"/>
</dbReference>
<dbReference type="GO" id="GO:0008776">
    <property type="term" value="F:acetate kinase activity"/>
    <property type="evidence" value="ECO:0007669"/>
    <property type="project" value="TreeGrafter"/>
</dbReference>
<evidence type="ECO:0000256" key="9">
    <source>
        <dbReference type="HAMAP-Rule" id="MF_00542"/>
    </source>
</evidence>
<dbReference type="Pfam" id="PF00871">
    <property type="entry name" value="Acetate_kinase"/>
    <property type="match status" value="1"/>
</dbReference>
<dbReference type="GO" id="GO:0005737">
    <property type="term" value="C:cytoplasm"/>
    <property type="evidence" value="ECO:0007669"/>
    <property type="project" value="UniProtKB-SubCell"/>
</dbReference>
<keyword evidence="6 9" id="KW-0418">Kinase</keyword>
<protein>
    <recommendedName>
        <fullName evidence="9">Probable butyrate kinase</fullName>
        <shortName evidence="9">BK</shortName>
        <ecNumber evidence="9">2.7.2.7</ecNumber>
    </recommendedName>
    <alternativeName>
        <fullName evidence="9">Branched-chain carboxylic acid kinase</fullName>
    </alternativeName>
</protein>
<dbReference type="PIRSF" id="PIRSF036458">
    <property type="entry name" value="Butyrate_kin"/>
    <property type="match status" value="1"/>
</dbReference>
<dbReference type="AlphaFoldDB" id="A0A101ESG7"/>
<dbReference type="Gene3D" id="3.30.420.40">
    <property type="match status" value="2"/>
</dbReference>
<reference evidence="11 12" key="1">
    <citation type="journal article" date="2015" name="MBio">
        <title>Genome-Resolved Metagenomic Analysis Reveals Roles for Candidate Phyla and Other Microbial Community Members in Biogeochemical Transformations in Oil Reservoirs.</title>
        <authorList>
            <person name="Hu P."/>
            <person name="Tom L."/>
            <person name="Singh A."/>
            <person name="Thomas B.C."/>
            <person name="Baker B.J."/>
            <person name="Piceno Y.M."/>
            <person name="Andersen G.L."/>
            <person name="Banfield J.F."/>
        </authorList>
    </citation>
    <scope>NUCLEOTIDE SEQUENCE [LARGE SCALE GENOMIC DNA]</scope>
    <source>
        <strain evidence="11">46_26</strain>
    </source>
</reference>
<comment type="subcellular location">
    <subcellularLocation>
        <location evidence="1 9">Cytoplasm</location>
    </subcellularLocation>
</comment>
<dbReference type="InterPro" id="IPR023865">
    <property type="entry name" value="Aliphatic_acid_kinase_CS"/>
</dbReference>
<name>A0A101ESG7_9THEM</name>
<evidence type="ECO:0000256" key="7">
    <source>
        <dbReference type="ARBA" id="ARBA00022840"/>
    </source>
</evidence>
<evidence type="ECO:0000256" key="10">
    <source>
        <dbReference type="RuleBase" id="RU003835"/>
    </source>
</evidence>